<keyword evidence="3" id="KW-1185">Reference proteome</keyword>
<dbReference type="GO" id="GO:0016874">
    <property type="term" value="F:ligase activity"/>
    <property type="evidence" value="ECO:0007669"/>
    <property type="project" value="UniProtKB-KW"/>
</dbReference>
<evidence type="ECO:0000313" key="2">
    <source>
        <dbReference type="EMBL" id="KAI2655866.1"/>
    </source>
</evidence>
<sequence length="527" mass="57601">MSHANISELQTRLRFLRRGGVPVPLPRFSVPPGATSDRELTGLTVTVRNSPKTRVSLSTSTSQPVERPKEQGGPSREMSIAAWKGEPDLSGEDDPSTLAPTRRSAVLDTDPEMMAMLAWTAESVGLDWKPPSRLEPPLLDDWYLGVARAGSQGPTPWPLMADQRGGIRLTRVPGAASTWRGNPLLPSRACRHSLALIGSAYAACGEAGSSLHAMVLLQVHQAKALKDLYEGGHNPEVLKELCITTDLVLRAAKVTAQSLGCAMSTMVVQERHLWLCLAGMRETDKIRFLNALVSQTSLFGDAVENYRKARPRPGSGHRELAQDTGGGQQPWRFGRDPNSAVTDVTQSDRLNGQRLGYVCNLRSLKEGTEMSRPVAMAAVPPRNGQVTGSAPQRKPDYALHLLHIYTHARDPNSSVTDVTSPFLPSGNEANHPLDLHPPVFSRVLLQTSTCTLRHQDFRKHCISQTPALTHIIDTAGVTSPAHPELPIVNKSKLQISVLILLDLSDDTVNHWNQLSMLLTQTENLTQW</sequence>
<dbReference type="Proteomes" id="UP000830375">
    <property type="component" value="Unassembled WGS sequence"/>
</dbReference>
<feature type="region of interest" description="Disordered" evidence="1">
    <location>
        <begin position="49"/>
        <end position="77"/>
    </location>
</feature>
<evidence type="ECO:0000313" key="3">
    <source>
        <dbReference type="Proteomes" id="UP000830375"/>
    </source>
</evidence>
<proteinExistence type="predicted"/>
<organism evidence="2 3">
    <name type="scientific">Labeo rohita</name>
    <name type="common">Indian major carp</name>
    <name type="synonym">Cyprinus rohita</name>
    <dbReference type="NCBI Taxonomy" id="84645"/>
    <lineage>
        <taxon>Eukaryota</taxon>
        <taxon>Metazoa</taxon>
        <taxon>Chordata</taxon>
        <taxon>Craniata</taxon>
        <taxon>Vertebrata</taxon>
        <taxon>Euteleostomi</taxon>
        <taxon>Actinopterygii</taxon>
        <taxon>Neopterygii</taxon>
        <taxon>Teleostei</taxon>
        <taxon>Ostariophysi</taxon>
        <taxon>Cypriniformes</taxon>
        <taxon>Cyprinidae</taxon>
        <taxon>Labeoninae</taxon>
        <taxon>Labeonini</taxon>
        <taxon>Labeo</taxon>
    </lineage>
</organism>
<evidence type="ECO:0000256" key="1">
    <source>
        <dbReference type="SAM" id="MobiDB-lite"/>
    </source>
</evidence>
<keyword evidence="2" id="KW-0436">Ligase</keyword>
<feature type="compositionally biased region" description="Polar residues" evidence="1">
    <location>
        <begin position="49"/>
        <end position="64"/>
    </location>
</feature>
<accession>A0ABQ8LYZ6</accession>
<name>A0ABQ8LYZ6_LABRO</name>
<dbReference type="EMBL" id="JACTAM010000015">
    <property type="protein sequence ID" value="KAI2655866.1"/>
    <property type="molecule type" value="Genomic_DNA"/>
</dbReference>
<comment type="caution">
    <text evidence="2">The sequence shown here is derived from an EMBL/GenBank/DDBJ whole genome shotgun (WGS) entry which is preliminary data.</text>
</comment>
<protein>
    <submittedName>
        <fullName evidence="2">Bifunctional glutamate/proline--tRNA ligase</fullName>
    </submittedName>
</protein>
<reference evidence="2 3" key="1">
    <citation type="submission" date="2022-01" db="EMBL/GenBank/DDBJ databases">
        <title>A high-quality chromosome-level genome assembly of rohu carp, Labeo rohita.</title>
        <authorList>
            <person name="Arick M.A. II"/>
            <person name="Hsu C.-Y."/>
            <person name="Magbanua Z."/>
            <person name="Pechanova O."/>
            <person name="Grover C."/>
            <person name="Miller E."/>
            <person name="Thrash A."/>
            <person name="Ezzel L."/>
            <person name="Alam S."/>
            <person name="Benzie J."/>
            <person name="Hamilton M."/>
            <person name="Karsi A."/>
            <person name="Lawrence M.L."/>
            <person name="Peterson D.G."/>
        </authorList>
    </citation>
    <scope>NUCLEOTIDE SEQUENCE [LARGE SCALE GENOMIC DNA]</scope>
    <source>
        <strain evidence="3">BAU-BD-2019</strain>
        <tissue evidence="2">Blood</tissue>
    </source>
</reference>
<gene>
    <name evidence="2" type="ORF">H4Q32_012645</name>
</gene>
<feature type="region of interest" description="Disordered" evidence="1">
    <location>
        <begin position="309"/>
        <end position="347"/>
    </location>
</feature>